<evidence type="ECO:0000313" key="2">
    <source>
        <dbReference type="Proteomes" id="UP000014200"/>
    </source>
</evidence>
<organism evidence="1 2">
    <name type="scientific">Phocaeicola sartorii</name>
    <dbReference type="NCBI Taxonomy" id="671267"/>
    <lineage>
        <taxon>Bacteria</taxon>
        <taxon>Pseudomonadati</taxon>
        <taxon>Bacteroidota</taxon>
        <taxon>Bacteroidia</taxon>
        <taxon>Bacteroidales</taxon>
        <taxon>Bacteroidaceae</taxon>
        <taxon>Phocaeicola</taxon>
    </lineage>
</organism>
<dbReference type="Gene3D" id="2.120.10.30">
    <property type="entry name" value="TolB, C-terminal domain"/>
    <property type="match status" value="1"/>
</dbReference>
<keyword evidence="2" id="KW-1185">Reference proteome</keyword>
<evidence type="ECO:0008006" key="3">
    <source>
        <dbReference type="Google" id="ProtNLM"/>
    </source>
</evidence>
<sequence>MAFMGLVFTGCVYHAPKTNSYNLPEYQIDFHEADEMKFDELVDTFFCIPLETHSSNLLGRIAKIQVDSVISVLDEMNQTVHLYLMDGSLSAVIDKKGMGPGEYVQLSDFFTSPKDGYVEILDPMQKKIIRYDMCGRFIKEMHLPFPVGVSKFTKINGYYVFDQQTRRNEDEWKYSVVVLSEEGRIVNKLFPYTQYADILLSSRNSFYRVDNELFYTPIYCDTVFLLNEKAAVPQFVMDFSDKWVDHSFVYGAVKDPMSFINKLRDCDFITFLNVMETRSMIWLDFMYKGIKYCSLINRSNMQISTYSNSASDDCRDLFGEVLTTWNDFFIIPESAERISQKFGLEVESEDNPYILFVKFK</sequence>
<comment type="caution">
    <text evidence="1">The sequence shown here is derived from an EMBL/GenBank/DDBJ whole genome shotgun (WGS) entry which is preliminary data.</text>
</comment>
<dbReference type="Proteomes" id="UP000014200">
    <property type="component" value="Unassembled WGS sequence"/>
</dbReference>
<gene>
    <name evidence="1" type="ORF">C802_01192</name>
</gene>
<dbReference type="EMBL" id="ASSP01000008">
    <property type="protein sequence ID" value="EOS14213.1"/>
    <property type="molecule type" value="Genomic_DNA"/>
</dbReference>
<reference evidence="1 2" key="1">
    <citation type="submission" date="2013-04" db="EMBL/GenBank/DDBJ databases">
        <title>The Genome Sequence of Bacteroides massiliensis dnLKV3.</title>
        <authorList>
            <consortium name="The Broad Institute Genomics Platform"/>
            <consortium name="The Broad Institute Genome Sequencing Center for Infectious Disease"/>
            <person name="Earl A."/>
            <person name="Xavier R."/>
            <person name="Kuhn K."/>
            <person name="Stappenbeck T."/>
            <person name="Walker B."/>
            <person name="Young S."/>
            <person name="Zeng Q."/>
            <person name="Gargeya S."/>
            <person name="Fitzgerald M."/>
            <person name="Haas B."/>
            <person name="Abouelleil A."/>
            <person name="Allen A.W."/>
            <person name="Alvarado L."/>
            <person name="Arachchi H.M."/>
            <person name="Berlin A.M."/>
            <person name="Chapman S.B."/>
            <person name="Gainer-Dewar J."/>
            <person name="Goldberg J."/>
            <person name="Griggs A."/>
            <person name="Gujja S."/>
            <person name="Hansen M."/>
            <person name="Howarth C."/>
            <person name="Imamovic A."/>
            <person name="Ireland A."/>
            <person name="Larimer J."/>
            <person name="McCowan C."/>
            <person name="Murphy C."/>
            <person name="Pearson M."/>
            <person name="Poon T.W."/>
            <person name="Priest M."/>
            <person name="Roberts A."/>
            <person name="Saif S."/>
            <person name="Shea T."/>
            <person name="Sisk P."/>
            <person name="Sykes S."/>
            <person name="Wortman J."/>
            <person name="Nusbaum C."/>
            <person name="Birren B."/>
        </authorList>
    </citation>
    <scope>NUCLEOTIDE SEQUENCE [LARGE SCALE GENOMIC DNA]</scope>
    <source>
        <strain evidence="2">dnLKV3</strain>
    </source>
</reference>
<dbReference type="Pfam" id="PF17170">
    <property type="entry name" value="DUF5128"/>
    <property type="match status" value="1"/>
</dbReference>
<dbReference type="HOGENOM" id="CLU_056133_0_0_10"/>
<accession>R9IAG7</accession>
<evidence type="ECO:0000313" key="1">
    <source>
        <dbReference type="EMBL" id="EOS14213.1"/>
    </source>
</evidence>
<dbReference type="AlphaFoldDB" id="R9IAG7"/>
<dbReference type="InterPro" id="IPR011042">
    <property type="entry name" value="6-blade_b-propeller_TolB-like"/>
</dbReference>
<dbReference type="PATRIC" id="fig|1235788.3.peg.1219"/>
<name>R9IAG7_9BACT</name>
<proteinExistence type="predicted"/>
<protein>
    <recommendedName>
        <fullName evidence="3">6-bladed beta-propeller</fullName>
    </recommendedName>
</protein>
<dbReference type="STRING" id="1235788.C802_01192"/>